<dbReference type="SUPFAM" id="SSF46785">
    <property type="entry name" value="Winged helix' DNA-binding domain"/>
    <property type="match status" value="1"/>
</dbReference>
<keyword evidence="6" id="KW-1185">Reference proteome</keyword>
<dbReference type="Proteomes" id="UP001275315">
    <property type="component" value="Unassembled WGS sequence"/>
</dbReference>
<evidence type="ECO:0000256" key="2">
    <source>
        <dbReference type="ARBA" id="ARBA00023125"/>
    </source>
</evidence>
<accession>A0ABU5CRM4</accession>
<evidence type="ECO:0000256" key="1">
    <source>
        <dbReference type="ARBA" id="ARBA00023015"/>
    </source>
</evidence>
<feature type="domain" description="HTH arsR-type" evidence="4">
    <location>
        <begin position="1"/>
        <end position="91"/>
    </location>
</feature>
<evidence type="ECO:0000259" key="4">
    <source>
        <dbReference type="PROSITE" id="PS50987"/>
    </source>
</evidence>
<dbReference type="SMART" id="SM00418">
    <property type="entry name" value="HTH_ARSR"/>
    <property type="match status" value="1"/>
</dbReference>
<dbReference type="Pfam" id="PF01022">
    <property type="entry name" value="HTH_5"/>
    <property type="match status" value="1"/>
</dbReference>
<dbReference type="PROSITE" id="PS50987">
    <property type="entry name" value="HTH_ARSR_2"/>
    <property type="match status" value="1"/>
</dbReference>
<proteinExistence type="predicted"/>
<protein>
    <submittedName>
        <fullName evidence="5">Metalloregulator ArsR/SmtB family transcription factor</fullName>
    </submittedName>
</protein>
<sequence length="108" mass="12003">MNISSMEKQLKALADANRLILLSCLKNKEVCVCDLVDVLNISQPAVSQHLKKLKDAGIIKERKVGTWKHYSIVENLSPVAQQVVDELDVLTKCDCGGESCLIEQHPFL</sequence>
<dbReference type="InterPro" id="IPR036390">
    <property type="entry name" value="WH_DNA-bd_sf"/>
</dbReference>
<dbReference type="InterPro" id="IPR036388">
    <property type="entry name" value="WH-like_DNA-bd_sf"/>
</dbReference>
<organism evidence="5 6">
    <name type="scientific">Paracerasibacillus soli</name>
    <dbReference type="NCBI Taxonomy" id="480284"/>
    <lineage>
        <taxon>Bacteria</taxon>
        <taxon>Bacillati</taxon>
        <taxon>Bacillota</taxon>
        <taxon>Bacilli</taxon>
        <taxon>Bacillales</taxon>
        <taxon>Bacillaceae</taxon>
        <taxon>Paracerasibacillus</taxon>
    </lineage>
</organism>
<dbReference type="CDD" id="cd00090">
    <property type="entry name" value="HTH_ARSR"/>
    <property type="match status" value="1"/>
</dbReference>
<name>A0ABU5CRM4_9BACI</name>
<dbReference type="InterPro" id="IPR001845">
    <property type="entry name" value="HTH_ArsR_DNA-bd_dom"/>
</dbReference>
<dbReference type="EMBL" id="JAWDIQ010000001">
    <property type="protein sequence ID" value="MDY0409020.1"/>
    <property type="molecule type" value="Genomic_DNA"/>
</dbReference>
<keyword evidence="2" id="KW-0238">DNA-binding</keyword>
<comment type="caution">
    <text evidence="5">The sequence shown here is derived from an EMBL/GenBank/DDBJ whole genome shotgun (WGS) entry which is preliminary data.</text>
</comment>
<dbReference type="InterPro" id="IPR011991">
    <property type="entry name" value="ArsR-like_HTH"/>
</dbReference>
<keyword evidence="3" id="KW-0804">Transcription</keyword>
<dbReference type="PRINTS" id="PR00778">
    <property type="entry name" value="HTHARSR"/>
</dbReference>
<evidence type="ECO:0000313" key="5">
    <source>
        <dbReference type="EMBL" id="MDY0409020.1"/>
    </source>
</evidence>
<dbReference type="NCBIfam" id="NF033788">
    <property type="entry name" value="HTH_metalloreg"/>
    <property type="match status" value="1"/>
</dbReference>
<gene>
    <name evidence="5" type="ORF">RWD45_11185</name>
</gene>
<keyword evidence="1" id="KW-0805">Transcription regulation</keyword>
<evidence type="ECO:0000256" key="3">
    <source>
        <dbReference type="ARBA" id="ARBA00023163"/>
    </source>
</evidence>
<dbReference type="PANTHER" id="PTHR33154:SF18">
    <property type="entry name" value="ARSENICAL RESISTANCE OPERON REPRESSOR"/>
    <property type="match status" value="1"/>
</dbReference>
<dbReference type="PANTHER" id="PTHR33154">
    <property type="entry name" value="TRANSCRIPTIONAL REGULATOR, ARSR FAMILY"/>
    <property type="match status" value="1"/>
</dbReference>
<reference evidence="5 6" key="1">
    <citation type="submission" date="2023-10" db="EMBL/GenBank/DDBJ databases">
        <title>Virgibacillus soli CC-YMP-6 genome.</title>
        <authorList>
            <person name="Miliotis G."/>
            <person name="Sengupta P."/>
            <person name="Hameed A."/>
            <person name="Chuvochina M."/>
            <person name="Mcdonagh F."/>
            <person name="Simpson A.C."/>
            <person name="Singh N.K."/>
            <person name="Rekha P.D."/>
            <person name="Raman K."/>
            <person name="Hugenholtz P."/>
            <person name="Venkateswaran K."/>
        </authorList>
    </citation>
    <scope>NUCLEOTIDE SEQUENCE [LARGE SCALE GENOMIC DNA]</scope>
    <source>
        <strain evidence="5 6">CC-YMP-6</strain>
    </source>
</reference>
<evidence type="ECO:0000313" key="6">
    <source>
        <dbReference type="Proteomes" id="UP001275315"/>
    </source>
</evidence>
<dbReference type="Gene3D" id="1.10.10.10">
    <property type="entry name" value="Winged helix-like DNA-binding domain superfamily/Winged helix DNA-binding domain"/>
    <property type="match status" value="1"/>
</dbReference>
<dbReference type="InterPro" id="IPR051081">
    <property type="entry name" value="HTH_MetalResp_TranReg"/>
</dbReference>